<gene>
    <name evidence="7" type="ORF">J2S74_000080</name>
</gene>
<keyword evidence="4 6" id="KW-1133">Transmembrane helix</keyword>
<feature type="transmembrane region" description="Helical" evidence="6">
    <location>
        <begin position="20"/>
        <end position="40"/>
    </location>
</feature>
<evidence type="ECO:0000256" key="6">
    <source>
        <dbReference type="SAM" id="Phobius"/>
    </source>
</evidence>
<keyword evidence="5 6" id="KW-0472">Membrane</keyword>
<proteinExistence type="inferred from homology"/>
<dbReference type="InterPro" id="IPR010070">
    <property type="entry name" value="YjcZ-like"/>
</dbReference>
<name>A0ABT9ZN99_9BACI</name>
<evidence type="ECO:0000313" key="8">
    <source>
        <dbReference type="Proteomes" id="UP001230005"/>
    </source>
</evidence>
<dbReference type="RefSeq" id="WP_307320416.1">
    <property type="nucleotide sequence ID" value="NZ_JAUSUG010000001.1"/>
</dbReference>
<dbReference type="EMBL" id="JAUSUG010000001">
    <property type="protein sequence ID" value="MDQ0252708.1"/>
    <property type="molecule type" value="Genomic_DNA"/>
</dbReference>
<keyword evidence="3 6" id="KW-0812">Transmembrane</keyword>
<evidence type="ECO:0000256" key="5">
    <source>
        <dbReference type="ARBA" id="ARBA00023136"/>
    </source>
</evidence>
<organism evidence="7 8">
    <name type="scientific">Evansella vedderi</name>
    <dbReference type="NCBI Taxonomy" id="38282"/>
    <lineage>
        <taxon>Bacteria</taxon>
        <taxon>Bacillati</taxon>
        <taxon>Bacillota</taxon>
        <taxon>Bacilli</taxon>
        <taxon>Bacillales</taxon>
        <taxon>Bacillaceae</taxon>
        <taxon>Evansella</taxon>
    </lineage>
</organism>
<reference evidence="7 8" key="1">
    <citation type="submission" date="2023-07" db="EMBL/GenBank/DDBJ databases">
        <title>Genomic Encyclopedia of Type Strains, Phase IV (KMG-IV): sequencing the most valuable type-strain genomes for metagenomic binning, comparative biology and taxonomic classification.</title>
        <authorList>
            <person name="Goeker M."/>
        </authorList>
    </citation>
    <scope>NUCLEOTIDE SEQUENCE [LARGE SCALE GENOMIC DNA]</scope>
    <source>
        <strain evidence="7 8">DSM 9768</strain>
    </source>
</reference>
<evidence type="ECO:0000256" key="4">
    <source>
        <dbReference type="ARBA" id="ARBA00022989"/>
    </source>
</evidence>
<comment type="similarity">
    <text evidence="2">Belongs to the SscA family.</text>
</comment>
<sequence length="41" mass="4451">MTDHFKPVHPAPPPTRPVAGFAFILVVFILLVIIGAVIVAW</sequence>
<dbReference type="Proteomes" id="UP001230005">
    <property type="component" value="Unassembled WGS sequence"/>
</dbReference>
<keyword evidence="8" id="KW-1185">Reference proteome</keyword>
<protein>
    <submittedName>
        <fullName evidence="7">Uncharacterized protein</fullName>
    </submittedName>
</protein>
<evidence type="ECO:0000256" key="3">
    <source>
        <dbReference type="ARBA" id="ARBA00022692"/>
    </source>
</evidence>
<dbReference type="Pfam" id="PF09680">
    <property type="entry name" value="YjcZ_2"/>
    <property type="match status" value="1"/>
</dbReference>
<evidence type="ECO:0000313" key="7">
    <source>
        <dbReference type="EMBL" id="MDQ0252708.1"/>
    </source>
</evidence>
<evidence type="ECO:0000256" key="1">
    <source>
        <dbReference type="ARBA" id="ARBA00004167"/>
    </source>
</evidence>
<comment type="subcellular location">
    <subcellularLocation>
        <location evidence="1">Membrane</location>
        <topology evidence="1">Single-pass membrane protein</topology>
    </subcellularLocation>
</comment>
<accession>A0ABT9ZN99</accession>
<evidence type="ECO:0000256" key="2">
    <source>
        <dbReference type="ARBA" id="ARBA00010221"/>
    </source>
</evidence>
<comment type="caution">
    <text evidence="7">The sequence shown here is derived from an EMBL/GenBank/DDBJ whole genome shotgun (WGS) entry which is preliminary data.</text>
</comment>